<name>A0A0P1E8Y7_9RHOB</name>
<dbReference type="InterPro" id="IPR022028">
    <property type="entry name" value="DUF3604"/>
</dbReference>
<dbReference type="EMBL" id="CYPS01000067">
    <property type="protein sequence ID" value="CUH45559.1"/>
    <property type="molecule type" value="Genomic_DNA"/>
</dbReference>
<dbReference type="Pfam" id="PF12228">
    <property type="entry name" value="DUF3604"/>
    <property type="match status" value="1"/>
</dbReference>
<organism evidence="3 6">
    <name type="scientific">Ruegeria atlantica</name>
    <dbReference type="NCBI Taxonomy" id="81569"/>
    <lineage>
        <taxon>Bacteria</taxon>
        <taxon>Pseudomonadati</taxon>
        <taxon>Pseudomonadota</taxon>
        <taxon>Alphaproteobacteria</taxon>
        <taxon>Rhodobacterales</taxon>
        <taxon>Roseobacteraceae</taxon>
        <taxon>Ruegeria</taxon>
    </lineage>
</organism>
<evidence type="ECO:0000313" key="3">
    <source>
        <dbReference type="EMBL" id="CUH45559.1"/>
    </source>
</evidence>
<dbReference type="SUPFAM" id="SSF89550">
    <property type="entry name" value="PHP domain-like"/>
    <property type="match status" value="1"/>
</dbReference>
<reference evidence="6" key="1">
    <citation type="submission" date="2015-09" db="EMBL/GenBank/DDBJ databases">
        <authorList>
            <person name="Rodrigo-Torres L."/>
            <person name="Arahal D.R."/>
        </authorList>
    </citation>
    <scope>NUCLEOTIDE SEQUENCE [LARGE SCALE GENOMIC DNA]</scope>
    <source>
        <strain evidence="6">CECT 4293</strain>
    </source>
</reference>
<evidence type="ECO:0008006" key="7">
    <source>
        <dbReference type="Google" id="ProtNLM"/>
    </source>
</evidence>
<feature type="chain" id="PRO_5011149145" description="DUF3604 domain-containing protein" evidence="1">
    <location>
        <begin position="23"/>
        <end position="641"/>
    </location>
</feature>
<keyword evidence="6" id="KW-1185">Reference proteome</keyword>
<evidence type="ECO:0000313" key="2">
    <source>
        <dbReference type="EMBL" id="CUH41843.1"/>
    </source>
</evidence>
<evidence type="ECO:0000256" key="1">
    <source>
        <dbReference type="SAM" id="SignalP"/>
    </source>
</evidence>
<feature type="signal peptide" evidence="1">
    <location>
        <begin position="1"/>
        <end position="22"/>
    </location>
</feature>
<gene>
    <name evidence="4" type="ORF">RUA4292_01759</name>
    <name evidence="2" type="ORF">RUM4293_00726</name>
    <name evidence="3" type="ORF">RUM4293_04475</name>
</gene>
<protein>
    <recommendedName>
        <fullName evidence="7">DUF3604 domain-containing protein</fullName>
    </recommendedName>
</protein>
<dbReference type="EMBL" id="CYPU01000026">
    <property type="protein sequence ID" value="CUH47588.1"/>
    <property type="molecule type" value="Genomic_DNA"/>
</dbReference>
<evidence type="ECO:0000313" key="4">
    <source>
        <dbReference type="EMBL" id="CUH47588.1"/>
    </source>
</evidence>
<dbReference type="InterPro" id="IPR016195">
    <property type="entry name" value="Pol/histidinol_Pase-like"/>
</dbReference>
<reference evidence="3 5" key="2">
    <citation type="submission" date="2015-09" db="EMBL/GenBank/DDBJ databases">
        <authorList>
            <consortium name="Swine Surveillance"/>
        </authorList>
    </citation>
    <scope>NUCLEOTIDE SEQUENCE [LARGE SCALE GENOMIC DNA]</scope>
    <source>
        <strain evidence="4 5">CECT 4292</strain>
        <strain evidence="3">CECT 4293</strain>
    </source>
</reference>
<proteinExistence type="predicted"/>
<dbReference type="STRING" id="81569.RUM4293_00726"/>
<evidence type="ECO:0000313" key="6">
    <source>
        <dbReference type="Proteomes" id="UP000050786"/>
    </source>
</evidence>
<keyword evidence="1" id="KW-0732">Signal</keyword>
<dbReference type="OrthoDB" id="543560at2"/>
<dbReference type="Gene3D" id="3.20.20.140">
    <property type="entry name" value="Metal-dependent hydrolases"/>
    <property type="match status" value="1"/>
</dbReference>
<dbReference type="RefSeq" id="WP_058271971.1">
    <property type="nucleotide sequence ID" value="NZ_CYPS01000010.1"/>
</dbReference>
<sequence>MLRYLNSALFSSIFVVSSAANAQFLPSEQSLQDLYPGKAYSPNAQRSFPSRVFWGDTHIHTGLSMDAGLFGNTTDLDTMLRFARGEEVVSATGQRVKLARSLDWIVTTEHSDGMGMITDLAKGSPNIMESEQGSRWAKGLQEGGEASAAAALDLITTFSQGNMDPDLIADYSPGSPIYASVWEDMIATVESFNDPGDFTAFHGFEWTSLIRGNNMHRNIIFRDNADRVKQVQPMTTQAPIGSTDPMDLYKWLEAYEADTGGQAFALAHNGNLSNGIMFPSETRYNGEPVDEAYAMARMRWEPLYEITQIKGDGEAHPALSPDDEFANYETWDAGNLDLTEAKTPDMLAGEYAREALKQGFAIEARTGVNPYKFGLSGATDSHTSLATADSDNYFGKATNAEPSLTRASHPFTETENGVFPGWSLVASGYTGVWAEENTRASLWDAMVRREVYATTGPRMAVRFFGGWKFDEDDMRSRAPAFVGYEKGVPMGGDLRPATSDAPTFMVYALRDPIGANLDRIQIVKGWMDSDGNLSEKVYDVAWSDERELDANGKLPAVGNTVDLEAANYINTIGASELGTVWTDPDFDSSEHAFYYARVIEIPTPRWVVYDKVRLGADIPEEATLIGQERAYTSPIWYSPNN</sequence>
<dbReference type="AlphaFoldDB" id="A0A0P1E8Y7"/>
<evidence type="ECO:0000313" key="5">
    <source>
        <dbReference type="Proteomes" id="UP000050783"/>
    </source>
</evidence>
<dbReference type="Proteomes" id="UP000050783">
    <property type="component" value="Unassembled WGS sequence"/>
</dbReference>
<dbReference type="Proteomes" id="UP000050786">
    <property type="component" value="Unassembled WGS sequence"/>
</dbReference>
<accession>A0A0P1E8Y7</accession>
<dbReference type="EMBL" id="CYPS01000010">
    <property type="protein sequence ID" value="CUH41843.1"/>
    <property type="molecule type" value="Genomic_DNA"/>
</dbReference>
<dbReference type="GeneID" id="55492995"/>